<dbReference type="GO" id="GO:0016628">
    <property type="term" value="F:oxidoreductase activity, acting on the CH-CH group of donors, NAD or NADP as acceptor"/>
    <property type="evidence" value="ECO:0007669"/>
    <property type="project" value="InterPro"/>
</dbReference>
<dbReference type="Pfam" id="PF00984">
    <property type="entry name" value="UDPG_MGDP_dh"/>
    <property type="match status" value="1"/>
</dbReference>
<organism evidence="5 6">
    <name type="scientific">Solirubrobacter pauli</name>
    <dbReference type="NCBI Taxonomy" id="166793"/>
    <lineage>
        <taxon>Bacteria</taxon>
        <taxon>Bacillati</taxon>
        <taxon>Actinomycetota</taxon>
        <taxon>Thermoleophilia</taxon>
        <taxon>Solirubrobacterales</taxon>
        <taxon>Solirubrobacteraceae</taxon>
        <taxon>Solirubrobacter</taxon>
    </lineage>
</organism>
<dbReference type="Proteomes" id="UP000278962">
    <property type="component" value="Unassembled WGS sequence"/>
</dbReference>
<dbReference type="Gene3D" id="3.40.50.720">
    <property type="entry name" value="NAD(P)-binding Rossmann-like Domain"/>
    <property type="match status" value="2"/>
</dbReference>
<evidence type="ECO:0000313" key="6">
    <source>
        <dbReference type="Proteomes" id="UP000278962"/>
    </source>
</evidence>
<dbReference type="InterPro" id="IPR008927">
    <property type="entry name" value="6-PGluconate_DH-like_C_sf"/>
</dbReference>
<dbReference type="InterPro" id="IPR014026">
    <property type="entry name" value="UDP-Glc/GDP-Man_DH_dimer"/>
</dbReference>
<evidence type="ECO:0000313" key="5">
    <source>
        <dbReference type="EMBL" id="RKQ92857.1"/>
    </source>
</evidence>
<evidence type="ECO:0000256" key="2">
    <source>
        <dbReference type="ARBA" id="ARBA00023027"/>
    </source>
</evidence>
<keyword evidence="1" id="KW-0560">Oxidoreductase</keyword>
<dbReference type="PANTHER" id="PTHR43491:SF1">
    <property type="entry name" value="UDP-N-ACETYL-D-MANNOSAMINE DEHYDROGENASE"/>
    <property type="match status" value="1"/>
</dbReference>
<dbReference type="SUPFAM" id="SSF51735">
    <property type="entry name" value="NAD(P)-binding Rossmann-fold domains"/>
    <property type="match status" value="1"/>
</dbReference>
<dbReference type="PANTHER" id="PTHR43491">
    <property type="entry name" value="UDP-N-ACETYL-D-MANNOSAMINE DEHYDROGENASE"/>
    <property type="match status" value="1"/>
</dbReference>
<accession>A0A660LCT3</accession>
<dbReference type="InterPro" id="IPR036291">
    <property type="entry name" value="NAD(P)-bd_dom_sf"/>
</dbReference>
<keyword evidence="6" id="KW-1185">Reference proteome</keyword>
<evidence type="ECO:0000256" key="3">
    <source>
        <dbReference type="PIRNR" id="PIRNR000124"/>
    </source>
</evidence>
<protein>
    <submittedName>
        <fullName evidence="5">UDP-N-acetyl-D-mannosaminuronic acid dehydrogenase</fullName>
    </submittedName>
</protein>
<evidence type="ECO:0000259" key="4">
    <source>
        <dbReference type="SMART" id="SM00984"/>
    </source>
</evidence>
<evidence type="ECO:0000256" key="1">
    <source>
        <dbReference type="ARBA" id="ARBA00023002"/>
    </source>
</evidence>
<dbReference type="GO" id="GO:0051287">
    <property type="term" value="F:NAD binding"/>
    <property type="evidence" value="ECO:0007669"/>
    <property type="project" value="InterPro"/>
</dbReference>
<comment type="caution">
    <text evidence="5">The sequence shown here is derived from an EMBL/GenBank/DDBJ whole genome shotgun (WGS) entry which is preliminary data.</text>
</comment>
<dbReference type="SMART" id="SM00984">
    <property type="entry name" value="UDPG_MGDP_dh_C"/>
    <property type="match status" value="1"/>
</dbReference>
<dbReference type="Pfam" id="PF03721">
    <property type="entry name" value="UDPG_MGDP_dh_N"/>
    <property type="match status" value="1"/>
</dbReference>
<dbReference type="RefSeq" id="WP_121250630.1">
    <property type="nucleotide sequence ID" value="NZ_RBIL01000001.1"/>
</dbReference>
<dbReference type="PIRSF" id="PIRSF000124">
    <property type="entry name" value="UDPglc_GDPman_dh"/>
    <property type="match status" value="1"/>
</dbReference>
<reference evidence="5 6" key="1">
    <citation type="submission" date="2018-10" db="EMBL/GenBank/DDBJ databases">
        <title>Genomic Encyclopedia of Archaeal and Bacterial Type Strains, Phase II (KMG-II): from individual species to whole genera.</title>
        <authorList>
            <person name="Goeker M."/>
        </authorList>
    </citation>
    <scope>NUCLEOTIDE SEQUENCE [LARGE SCALE GENOMIC DNA]</scope>
    <source>
        <strain evidence="5 6">DSM 14954</strain>
    </source>
</reference>
<dbReference type="InterPro" id="IPR036220">
    <property type="entry name" value="UDP-Glc/GDP-Man_DH_C_sf"/>
</dbReference>
<dbReference type="InterPro" id="IPR001732">
    <property type="entry name" value="UDP-Glc/GDP-Man_DH_N"/>
</dbReference>
<dbReference type="InterPro" id="IPR028359">
    <property type="entry name" value="UDP_ManNAc/GlcNAc_DH"/>
</dbReference>
<dbReference type="PIRSF" id="PIRSF500136">
    <property type="entry name" value="UDP_ManNAc_DH"/>
    <property type="match status" value="1"/>
</dbReference>
<dbReference type="GO" id="GO:0000271">
    <property type="term" value="P:polysaccharide biosynthetic process"/>
    <property type="evidence" value="ECO:0007669"/>
    <property type="project" value="InterPro"/>
</dbReference>
<dbReference type="EMBL" id="RBIL01000001">
    <property type="protein sequence ID" value="RKQ92857.1"/>
    <property type="molecule type" value="Genomic_DNA"/>
</dbReference>
<proteinExistence type="inferred from homology"/>
<gene>
    <name evidence="5" type="ORF">C8N24_2713</name>
</gene>
<dbReference type="NCBIfam" id="TIGR03026">
    <property type="entry name" value="NDP-sugDHase"/>
    <property type="match status" value="1"/>
</dbReference>
<dbReference type="GO" id="GO:0016616">
    <property type="term" value="F:oxidoreductase activity, acting on the CH-OH group of donors, NAD or NADP as acceptor"/>
    <property type="evidence" value="ECO:0007669"/>
    <property type="project" value="InterPro"/>
</dbReference>
<dbReference type="InterPro" id="IPR017476">
    <property type="entry name" value="UDP-Glc/GDP-Man"/>
</dbReference>
<keyword evidence="2" id="KW-0520">NAD</keyword>
<feature type="domain" description="UDP-glucose/GDP-mannose dehydrogenase C-terminal" evidence="4">
    <location>
        <begin position="306"/>
        <end position="398"/>
    </location>
</feature>
<sequence length="413" mass="44771">MRYDVSVIGLGRIGLPLALSFADHGLSVLGVDSDQERLGAIRERRMPFKEPGTDELIARVELGTSTRAADAAEARAIVLTLGTPALSHIEIDIRDIRTVLDDLLPHLREGHLLVLRSTVAPGTTEFVAGYLEKHRGFRVGEDIFVAHVPERIAADKFMEEISSLPCIVGGIGEASGERAAQLFEPLGAPIVQTTPVQAELAKIWTNILRYATFALPNLLMMDCERYGANVFDVIELINRDYPRGGIKMPGLTAGTCLRKDFAFSEERSSAPGMLLAVSRVHETVPLFLVDGVKRRLGGSLREKRIAVLGLAFKSDTDDERDSLSHKLIRLLERELADVAVHDPVVATPTSSFDEAVAGAEVVIVATNHSAYSTPESLRAIAEQAPDALIVDPWNALGTAQVFAYVAEVAALRA</sequence>
<dbReference type="SUPFAM" id="SSF52413">
    <property type="entry name" value="UDP-glucose/GDP-mannose dehydrogenase C-terminal domain"/>
    <property type="match status" value="1"/>
</dbReference>
<dbReference type="SUPFAM" id="SSF48179">
    <property type="entry name" value="6-phosphogluconate dehydrogenase C-terminal domain-like"/>
    <property type="match status" value="1"/>
</dbReference>
<comment type="similarity">
    <text evidence="3">Belongs to the UDP-glucose/GDP-mannose dehydrogenase family.</text>
</comment>
<name>A0A660LCT3_9ACTN</name>
<dbReference type="InterPro" id="IPR014027">
    <property type="entry name" value="UDP-Glc/GDP-Man_DH_C"/>
</dbReference>
<dbReference type="AlphaFoldDB" id="A0A660LCT3"/>
<dbReference type="OrthoDB" id="5193947at2"/>
<dbReference type="Pfam" id="PF03720">
    <property type="entry name" value="UDPG_MGDP_dh_C"/>
    <property type="match status" value="1"/>
</dbReference>